<keyword evidence="1" id="KW-0812">Transmembrane</keyword>
<evidence type="ECO:0008006" key="4">
    <source>
        <dbReference type="Google" id="ProtNLM"/>
    </source>
</evidence>
<feature type="transmembrane region" description="Helical" evidence="1">
    <location>
        <begin position="123"/>
        <end position="143"/>
    </location>
</feature>
<sequence>MNTNAHTIINTFEAKAMRATHYVSVFFSALLSPLLMPTYGMIVSLWLSNLLVLTLPTKLTVILTVFLITAVLPALLFLLLKYLKVIESTSLNGRKERLLPYIIIIVCYVASAVYLFSINAPEWLWMFMFGGGCAALVSMLVNFKWKISAHMAGIGGFVALVCRINSGGDGVFDLLPVICGAIFIAGILGTSRIAMERHTLWQVLAGAANGFICVYFL</sequence>
<dbReference type="AlphaFoldDB" id="A0A9D9NJY8"/>
<evidence type="ECO:0000313" key="2">
    <source>
        <dbReference type="EMBL" id="MBO8475863.1"/>
    </source>
</evidence>
<feature type="transmembrane region" description="Helical" evidence="1">
    <location>
        <begin position="174"/>
        <end position="194"/>
    </location>
</feature>
<gene>
    <name evidence="2" type="ORF">IAB88_02585</name>
</gene>
<comment type="caution">
    <text evidence="2">The sequence shown here is derived from an EMBL/GenBank/DDBJ whole genome shotgun (WGS) entry which is preliminary data.</text>
</comment>
<dbReference type="EMBL" id="JADIMC010000033">
    <property type="protein sequence ID" value="MBO8475863.1"/>
    <property type="molecule type" value="Genomic_DNA"/>
</dbReference>
<keyword evidence="1" id="KW-1133">Transmembrane helix</keyword>
<feature type="transmembrane region" description="Helical" evidence="1">
    <location>
        <begin position="59"/>
        <end position="78"/>
    </location>
</feature>
<protein>
    <recommendedName>
        <fullName evidence="4">PAP2 superfamily protein</fullName>
    </recommendedName>
</protein>
<accession>A0A9D9NJY8</accession>
<name>A0A9D9NJY8_9BACT</name>
<dbReference type="Proteomes" id="UP000823598">
    <property type="component" value="Unassembled WGS sequence"/>
</dbReference>
<feature type="transmembrane region" description="Helical" evidence="1">
    <location>
        <begin position="98"/>
        <end position="117"/>
    </location>
</feature>
<reference evidence="2" key="2">
    <citation type="journal article" date="2021" name="PeerJ">
        <title>Extensive microbial diversity within the chicken gut microbiome revealed by metagenomics and culture.</title>
        <authorList>
            <person name="Gilroy R."/>
            <person name="Ravi A."/>
            <person name="Getino M."/>
            <person name="Pursley I."/>
            <person name="Horton D.L."/>
            <person name="Alikhan N.F."/>
            <person name="Baker D."/>
            <person name="Gharbi K."/>
            <person name="Hall N."/>
            <person name="Watson M."/>
            <person name="Adriaenssens E.M."/>
            <person name="Foster-Nyarko E."/>
            <person name="Jarju S."/>
            <person name="Secka A."/>
            <person name="Antonio M."/>
            <person name="Oren A."/>
            <person name="Chaudhuri R.R."/>
            <person name="La Ragione R."/>
            <person name="Hildebrand F."/>
            <person name="Pallen M.J."/>
        </authorList>
    </citation>
    <scope>NUCLEOTIDE SEQUENCE</scope>
    <source>
        <strain evidence="2">6919</strain>
    </source>
</reference>
<keyword evidence="1" id="KW-0472">Membrane</keyword>
<organism evidence="2 3">
    <name type="scientific">Candidatus Limisoma faecipullorum</name>
    <dbReference type="NCBI Taxonomy" id="2840854"/>
    <lineage>
        <taxon>Bacteria</taxon>
        <taxon>Pseudomonadati</taxon>
        <taxon>Bacteroidota</taxon>
        <taxon>Bacteroidia</taxon>
        <taxon>Bacteroidales</taxon>
        <taxon>Candidatus Limisoma</taxon>
    </lineage>
</organism>
<reference evidence="2" key="1">
    <citation type="submission" date="2020-10" db="EMBL/GenBank/DDBJ databases">
        <authorList>
            <person name="Gilroy R."/>
        </authorList>
    </citation>
    <scope>NUCLEOTIDE SEQUENCE</scope>
    <source>
        <strain evidence="2">6919</strain>
    </source>
</reference>
<evidence type="ECO:0000256" key="1">
    <source>
        <dbReference type="SAM" id="Phobius"/>
    </source>
</evidence>
<feature type="transmembrane region" description="Helical" evidence="1">
    <location>
        <begin position="21"/>
        <end position="47"/>
    </location>
</feature>
<evidence type="ECO:0000313" key="3">
    <source>
        <dbReference type="Proteomes" id="UP000823598"/>
    </source>
</evidence>
<proteinExistence type="predicted"/>